<proteinExistence type="predicted"/>
<reference evidence="1 2" key="1">
    <citation type="submission" date="2019-10" db="EMBL/GenBank/DDBJ databases">
        <title>Comparative genomics of sulfur disproportionating microorganisms.</title>
        <authorList>
            <person name="Ward L.M."/>
            <person name="Bertran E."/>
            <person name="Johnston D."/>
        </authorList>
    </citation>
    <scope>NUCLEOTIDE SEQUENCE [LARGE SCALE GENOMIC DNA]</scope>
    <source>
        <strain evidence="1 2">DSM 14055</strain>
    </source>
</reference>
<evidence type="ECO:0000313" key="1">
    <source>
        <dbReference type="EMBL" id="MQL51458.1"/>
    </source>
</evidence>
<sequence length="99" mass="11706">MNELKLGDEVYVVYYEGSAKNIGGPKNPKKKKKKTIKFCHVRLFPYIEKKLRLSLRTANVVEFHMESIFGLRLRLRLRLRLSNILIKWQMMSGKKIVLN</sequence>
<evidence type="ECO:0000313" key="2">
    <source>
        <dbReference type="Proteomes" id="UP000441717"/>
    </source>
</evidence>
<accession>A0A6N7IQK2</accession>
<protein>
    <submittedName>
        <fullName evidence="1">Uncharacterized protein</fullName>
    </submittedName>
</protein>
<dbReference type="EMBL" id="WHYR01000007">
    <property type="protein sequence ID" value="MQL51458.1"/>
    <property type="molecule type" value="Genomic_DNA"/>
</dbReference>
<keyword evidence="2" id="KW-1185">Reference proteome</keyword>
<comment type="caution">
    <text evidence="1">The sequence shown here is derived from an EMBL/GenBank/DDBJ whole genome shotgun (WGS) entry which is preliminary data.</text>
</comment>
<dbReference type="RefSeq" id="WP_152945386.1">
    <property type="nucleotide sequence ID" value="NZ_WHYR01000007.1"/>
</dbReference>
<dbReference type="Proteomes" id="UP000441717">
    <property type="component" value="Unassembled WGS sequence"/>
</dbReference>
<organism evidence="1 2">
    <name type="scientific">Desulfofundulus thermobenzoicus</name>
    <dbReference type="NCBI Taxonomy" id="29376"/>
    <lineage>
        <taxon>Bacteria</taxon>
        <taxon>Bacillati</taxon>
        <taxon>Bacillota</taxon>
        <taxon>Clostridia</taxon>
        <taxon>Eubacteriales</taxon>
        <taxon>Peptococcaceae</taxon>
        <taxon>Desulfofundulus</taxon>
    </lineage>
</organism>
<dbReference type="AlphaFoldDB" id="A0A6N7IQK2"/>
<gene>
    <name evidence="1" type="ORF">GFC01_04105</name>
</gene>
<name>A0A6N7IQK2_9FIRM</name>